<evidence type="ECO:0000313" key="10">
    <source>
        <dbReference type="EMBL" id="PTA69393.1"/>
    </source>
</evidence>
<evidence type="ECO:0000313" key="11">
    <source>
        <dbReference type="Proteomes" id="UP000240317"/>
    </source>
</evidence>
<gene>
    <name evidence="10" type="ORF">C8263_03480</name>
</gene>
<dbReference type="PANTHER" id="PTHR11059">
    <property type="entry name" value="DNA REPAIR PROTEIN RECN"/>
    <property type="match status" value="1"/>
</dbReference>
<keyword evidence="11" id="KW-1185">Reference proteome</keyword>
<dbReference type="EMBL" id="PYSV01000002">
    <property type="protein sequence ID" value="PTA69393.1"/>
    <property type="molecule type" value="Genomic_DNA"/>
</dbReference>
<evidence type="ECO:0000259" key="9">
    <source>
        <dbReference type="Pfam" id="PF13476"/>
    </source>
</evidence>
<keyword evidence="5" id="KW-0067">ATP-binding</keyword>
<comment type="caution">
    <text evidence="10">The sequence shown here is derived from an EMBL/GenBank/DDBJ whole genome shotgun (WGS) entry which is preliminary data.</text>
</comment>
<evidence type="ECO:0000256" key="3">
    <source>
        <dbReference type="ARBA" id="ARBA00022741"/>
    </source>
</evidence>
<dbReference type="GO" id="GO:0009432">
    <property type="term" value="P:SOS response"/>
    <property type="evidence" value="ECO:0007669"/>
    <property type="project" value="TreeGrafter"/>
</dbReference>
<feature type="region of interest" description="Disordered" evidence="8">
    <location>
        <begin position="1"/>
        <end position="20"/>
    </location>
</feature>
<dbReference type="OrthoDB" id="9806954at2"/>
<evidence type="ECO:0000256" key="8">
    <source>
        <dbReference type="SAM" id="MobiDB-lite"/>
    </source>
</evidence>
<comment type="similarity">
    <text evidence="1">Belongs to the RecN family.</text>
</comment>
<dbReference type="CDD" id="cd03241">
    <property type="entry name" value="ABC_RecN"/>
    <property type="match status" value="1"/>
</dbReference>
<dbReference type="GO" id="GO:0005524">
    <property type="term" value="F:ATP binding"/>
    <property type="evidence" value="ECO:0007669"/>
    <property type="project" value="UniProtKB-KW"/>
</dbReference>
<dbReference type="Proteomes" id="UP000240317">
    <property type="component" value="Unassembled WGS sequence"/>
</dbReference>
<proteinExistence type="inferred from homology"/>
<dbReference type="GO" id="GO:0043590">
    <property type="term" value="C:bacterial nucleoid"/>
    <property type="evidence" value="ECO:0007669"/>
    <property type="project" value="TreeGrafter"/>
</dbReference>
<feature type="region of interest" description="Disordered" evidence="8">
    <location>
        <begin position="53"/>
        <end position="90"/>
    </location>
</feature>
<evidence type="ECO:0000256" key="5">
    <source>
        <dbReference type="ARBA" id="ARBA00022840"/>
    </source>
</evidence>
<evidence type="ECO:0000256" key="7">
    <source>
        <dbReference type="ARBA" id="ARBA00033408"/>
    </source>
</evidence>
<keyword evidence="3" id="KW-0547">Nucleotide-binding</keyword>
<evidence type="ECO:0000256" key="6">
    <source>
        <dbReference type="ARBA" id="ARBA00023204"/>
    </source>
</evidence>
<dbReference type="PIRSF" id="PIRSF003128">
    <property type="entry name" value="RecN"/>
    <property type="match status" value="1"/>
</dbReference>
<dbReference type="InterPro" id="IPR038729">
    <property type="entry name" value="Rad50/SbcC_AAA"/>
</dbReference>
<evidence type="ECO:0000256" key="1">
    <source>
        <dbReference type="ARBA" id="ARBA00009441"/>
    </source>
</evidence>
<protein>
    <recommendedName>
        <fullName evidence="2">DNA repair protein RecN</fullName>
    </recommendedName>
    <alternativeName>
        <fullName evidence="7">Recombination protein N</fullName>
    </alternativeName>
</protein>
<dbReference type="InterPro" id="IPR027417">
    <property type="entry name" value="P-loop_NTPase"/>
</dbReference>
<feature type="domain" description="Rad50/SbcC-type AAA" evidence="9">
    <location>
        <begin position="95"/>
        <end position="165"/>
    </location>
</feature>
<dbReference type="Pfam" id="PF13476">
    <property type="entry name" value="AAA_23"/>
    <property type="match status" value="1"/>
</dbReference>
<sequence>MDGGVCGPPHPRWAGGTPPTAVIVANRSTPERGETVTAISCLAAPRLGRSRWKPRRIRGSGPRGRLGGVTRKARRAADSPAVAPAPPAGPPLTRLEVRRLATIEALSLDFGAGLSVFTGETGAGKSIIVDALGLLLGSRANTDLIRSGETDLLVTGFWADDVASRRVTTQGRSTARLDGEVVSLRELQDWAARRLTIHWQHSAVSLLTPANQRALLDRQLPGETAAYAGAWRAWTEARARLDALRASERERARQLDLLGFQAREIAEVAPQPGEEEPLQADLTRLANLDTIAQSAAAALNLLSDGEENALGFLNEAARALNTSARYDDTSAQLQRELKEALDSIQAVVGELRGVAEDQAPDPEELARVETRLGVLGKLRAKYGPTLDDVVAFQAQVEGELAALQRDEQDAGTLDDEVARLHAALDRAGEALDHARRAHAPPLAQALLAVIRQLGMPHARLEFQCSALAEPAAYGLSDVALHFTANPGEALAPLADVASGGELSRVMLAISTVLGADTPAVVFDEVDAGIGGSAAHAVAAQLRTLAGSRQVLVVTHLAQIAAQAHHHYKVEKSVEAGRTVSRVRLLDVQERLEEIARMLSGNTSEAALEHARELLGAPA</sequence>
<evidence type="ECO:0000256" key="2">
    <source>
        <dbReference type="ARBA" id="ARBA00021315"/>
    </source>
</evidence>
<dbReference type="PANTHER" id="PTHR11059:SF0">
    <property type="entry name" value="DNA REPAIR PROTEIN RECN"/>
    <property type="match status" value="1"/>
</dbReference>
<reference evidence="10 11" key="1">
    <citation type="submission" date="2018-03" db="EMBL/GenBank/DDBJ databases">
        <title>Draft genome of Deinococcus sp. OD32.</title>
        <authorList>
            <person name="Wang X.-P."/>
            <person name="Du Z.-J."/>
        </authorList>
    </citation>
    <scope>NUCLEOTIDE SEQUENCE [LARGE SCALE GENOMIC DNA]</scope>
    <source>
        <strain evidence="10 11">OD32</strain>
    </source>
</reference>
<dbReference type="Gene3D" id="3.40.50.300">
    <property type="entry name" value="P-loop containing nucleotide triphosphate hydrolases"/>
    <property type="match status" value="2"/>
</dbReference>
<dbReference type="GO" id="GO:0006302">
    <property type="term" value="P:double-strand break repair"/>
    <property type="evidence" value="ECO:0007669"/>
    <property type="project" value="InterPro"/>
</dbReference>
<dbReference type="AlphaFoldDB" id="A0A2T3WCD7"/>
<dbReference type="InterPro" id="IPR004604">
    <property type="entry name" value="DNA_recomb/repair_RecN"/>
</dbReference>
<keyword evidence="6" id="KW-0234">DNA repair</keyword>
<evidence type="ECO:0000256" key="4">
    <source>
        <dbReference type="ARBA" id="ARBA00022763"/>
    </source>
</evidence>
<keyword evidence="4" id="KW-0227">DNA damage</keyword>
<dbReference type="GO" id="GO:0006310">
    <property type="term" value="P:DNA recombination"/>
    <property type="evidence" value="ECO:0007669"/>
    <property type="project" value="InterPro"/>
</dbReference>
<organism evidence="10 11">
    <name type="scientific">Deinococcus arcticus</name>
    <dbReference type="NCBI Taxonomy" id="2136176"/>
    <lineage>
        <taxon>Bacteria</taxon>
        <taxon>Thermotogati</taxon>
        <taxon>Deinococcota</taxon>
        <taxon>Deinococci</taxon>
        <taxon>Deinococcales</taxon>
        <taxon>Deinococcaceae</taxon>
        <taxon>Deinococcus</taxon>
    </lineage>
</organism>
<accession>A0A2T3WCD7</accession>
<dbReference type="SUPFAM" id="SSF52540">
    <property type="entry name" value="P-loop containing nucleoside triphosphate hydrolases"/>
    <property type="match status" value="2"/>
</dbReference>
<name>A0A2T3WCD7_9DEIO</name>
<dbReference type="GO" id="GO:0016887">
    <property type="term" value="F:ATP hydrolysis activity"/>
    <property type="evidence" value="ECO:0007669"/>
    <property type="project" value="InterPro"/>
</dbReference>